<evidence type="ECO:0000256" key="12">
    <source>
        <dbReference type="ARBA" id="ARBA00023221"/>
    </source>
</evidence>
<dbReference type="PANTHER" id="PTHR15451">
    <property type="entry name" value="ERGOSTEROL BIOSYNTHETIC PROTEIN 28-RELATED"/>
    <property type="match status" value="1"/>
</dbReference>
<organism evidence="13 14">
    <name type="scientific">Cudoniella acicularis</name>
    <dbReference type="NCBI Taxonomy" id="354080"/>
    <lineage>
        <taxon>Eukaryota</taxon>
        <taxon>Fungi</taxon>
        <taxon>Dikarya</taxon>
        <taxon>Ascomycota</taxon>
        <taxon>Pezizomycotina</taxon>
        <taxon>Leotiomycetes</taxon>
        <taxon>Helotiales</taxon>
        <taxon>Tricladiaceae</taxon>
        <taxon>Cudoniella</taxon>
    </lineage>
</organism>
<evidence type="ECO:0000256" key="2">
    <source>
        <dbReference type="ARBA" id="ARBA00005377"/>
    </source>
</evidence>
<dbReference type="GO" id="GO:0030674">
    <property type="term" value="F:protein-macromolecule adaptor activity"/>
    <property type="evidence" value="ECO:0007669"/>
    <property type="project" value="TreeGrafter"/>
</dbReference>
<keyword evidence="12" id="KW-0753">Steroid metabolism</keyword>
<evidence type="ECO:0000256" key="3">
    <source>
        <dbReference type="ARBA" id="ARBA00022516"/>
    </source>
</evidence>
<comment type="similarity">
    <text evidence="2">Belongs to the ERG28 family.</text>
</comment>
<keyword evidence="6" id="KW-0752">Steroid biosynthesis</keyword>
<keyword evidence="10" id="KW-0472">Membrane</keyword>
<dbReference type="OrthoDB" id="6485510at2759"/>
<comment type="caution">
    <text evidence="13">The sequence shown here is derived from an EMBL/GenBank/DDBJ whole genome shotgun (WGS) entry which is preliminary data.</text>
</comment>
<dbReference type="Pfam" id="PF03694">
    <property type="entry name" value="Erg28"/>
    <property type="match status" value="1"/>
</dbReference>
<name>A0A8H4W830_9HELO</name>
<evidence type="ECO:0000256" key="1">
    <source>
        <dbReference type="ARBA" id="ARBA00004477"/>
    </source>
</evidence>
<keyword evidence="7" id="KW-1133">Transmembrane helix</keyword>
<dbReference type="AlphaFoldDB" id="A0A8H4W830"/>
<proteinExistence type="inferred from homology"/>
<dbReference type="Proteomes" id="UP000566819">
    <property type="component" value="Unassembled WGS sequence"/>
</dbReference>
<evidence type="ECO:0000256" key="10">
    <source>
        <dbReference type="ARBA" id="ARBA00023136"/>
    </source>
</evidence>
<evidence type="ECO:0000256" key="7">
    <source>
        <dbReference type="ARBA" id="ARBA00022989"/>
    </source>
</evidence>
<accession>A0A8H4W830</accession>
<keyword evidence="5" id="KW-0256">Endoplasmic reticulum</keyword>
<evidence type="ECO:0000256" key="4">
    <source>
        <dbReference type="ARBA" id="ARBA00022692"/>
    </source>
</evidence>
<evidence type="ECO:0000256" key="11">
    <source>
        <dbReference type="ARBA" id="ARBA00023166"/>
    </source>
</evidence>
<dbReference type="EMBL" id="JAAMPI010000142">
    <property type="protein sequence ID" value="KAF4635085.1"/>
    <property type="molecule type" value="Genomic_DNA"/>
</dbReference>
<evidence type="ECO:0000313" key="14">
    <source>
        <dbReference type="Proteomes" id="UP000566819"/>
    </source>
</evidence>
<evidence type="ECO:0000256" key="8">
    <source>
        <dbReference type="ARBA" id="ARBA00023011"/>
    </source>
</evidence>
<dbReference type="GO" id="GO:0005789">
    <property type="term" value="C:endoplasmic reticulum membrane"/>
    <property type="evidence" value="ECO:0007669"/>
    <property type="project" value="UniProtKB-SubCell"/>
</dbReference>
<reference evidence="13 14" key="1">
    <citation type="submission" date="2020-03" db="EMBL/GenBank/DDBJ databases">
        <title>Draft Genome Sequence of Cudoniella acicularis.</title>
        <authorList>
            <person name="Buettner E."/>
            <person name="Kellner H."/>
        </authorList>
    </citation>
    <scope>NUCLEOTIDE SEQUENCE [LARGE SCALE GENOMIC DNA]</scope>
    <source>
        <strain evidence="13 14">DSM 108380</strain>
    </source>
</reference>
<keyword evidence="14" id="KW-1185">Reference proteome</keyword>
<keyword evidence="9" id="KW-0443">Lipid metabolism</keyword>
<keyword evidence="8" id="KW-0756">Sterol biosynthesis</keyword>
<dbReference type="GO" id="GO:0016126">
    <property type="term" value="P:sterol biosynthetic process"/>
    <property type="evidence" value="ECO:0007669"/>
    <property type="project" value="UniProtKB-KW"/>
</dbReference>
<evidence type="ECO:0000256" key="5">
    <source>
        <dbReference type="ARBA" id="ARBA00022824"/>
    </source>
</evidence>
<evidence type="ECO:0000256" key="6">
    <source>
        <dbReference type="ARBA" id="ARBA00022955"/>
    </source>
</evidence>
<dbReference type="PANTHER" id="PTHR15451:SF19">
    <property type="entry name" value="ERGOSTEROL BIOSYNTHETIC PROTEIN 28 HOMOLOG"/>
    <property type="match status" value="1"/>
</dbReference>
<sequence>MASILSQISAYLPQHEGLLPQWLLFVSIVSVANSIQSYITLDYTAQVYLGPATSPSSKLSKPIKPASLLAPNSPATPLSSRTFGTWTLIQSLVRLYAAYNIGNEAFYQLAFLTYAVAWAHFFSEWKEMGEGKGGDED</sequence>
<evidence type="ECO:0000313" key="13">
    <source>
        <dbReference type="EMBL" id="KAF4635085.1"/>
    </source>
</evidence>
<comment type="subcellular location">
    <subcellularLocation>
        <location evidence="1">Endoplasmic reticulum membrane</location>
        <topology evidence="1">Multi-pass membrane protein</topology>
    </subcellularLocation>
</comment>
<protein>
    <submittedName>
        <fullName evidence="13">Uncharacterized protein</fullName>
    </submittedName>
</protein>
<gene>
    <name evidence="13" type="ORF">G7Y89_g3011</name>
</gene>
<dbReference type="InterPro" id="IPR005352">
    <property type="entry name" value="Erg28"/>
</dbReference>
<keyword evidence="4" id="KW-0812">Transmembrane</keyword>
<evidence type="ECO:0000256" key="9">
    <source>
        <dbReference type="ARBA" id="ARBA00023098"/>
    </source>
</evidence>
<keyword evidence="3" id="KW-0444">Lipid biosynthesis</keyword>
<keyword evidence="11" id="KW-1207">Sterol metabolism</keyword>